<accession>A0A0B5AT04</accession>
<keyword evidence="3 5" id="KW-1133">Transmembrane helix</keyword>
<dbReference type="PANTHER" id="PTHR37306:SF1">
    <property type="entry name" value="COLICIN V PRODUCTION PROTEIN"/>
    <property type="match status" value="1"/>
</dbReference>
<protein>
    <submittedName>
        <fullName evidence="6">Membrane protein</fullName>
    </submittedName>
</protein>
<feature type="transmembrane region" description="Helical" evidence="5">
    <location>
        <begin position="81"/>
        <end position="102"/>
    </location>
</feature>
<dbReference type="GO" id="GO:0016020">
    <property type="term" value="C:membrane"/>
    <property type="evidence" value="ECO:0007669"/>
    <property type="project" value="UniProtKB-SubCell"/>
</dbReference>
<dbReference type="Proteomes" id="UP000031449">
    <property type="component" value="Chromosome"/>
</dbReference>
<keyword evidence="2 5" id="KW-0812">Transmembrane</keyword>
<dbReference type="InterPro" id="IPR003825">
    <property type="entry name" value="Colicin-V_CvpA"/>
</dbReference>
<dbReference type="STRING" id="1508404.JMA_23910"/>
<evidence type="ECO:0000256" key="4">
    <source>
        <dbReference type="ARBA" id="ARBA00023136"/>
    </source>
</evidence>
<dbReference type="HOGENOM" id="CLU_092720_3_0_9"/>
<dbReference type="AlphaFoldDB" id="A0A0B5AT04"/>
<evidence type="ECO:0000256" key="5">
    <source>
        <dbReference type="SAM" id="Phobius"/>
    </source>
</evidence>
<evidence type="ECO:0000313" key="6">
    <source>
        <dbReference type="EMBL" id="AJD91708.1"/>
    </source>
</evidence>
<dbReference type="Pfam" id="PF02674">
    <property type="entry name" value="Colicin_V"/>
    <property type="match status" value="1"/>
</dbReference>
<evidence type="ECO:0000313" key="7">
    <source>
        <dbReference type="Proteomes" id="UP000031449"/>
    </source>
</evidence>
<proteinExistence type="predicted"/>
<gene>
    <name evidence="6" type="ORF">JMA_23910</name>
</gene>
<dbReference type="KEGG" id="jeo:JMA_23910"/>
<evidence type="ECO:0000256" key="2">
    <source>
        <dbReference type="ARBA" id="ARBA00022692"/>
    </source>
</evidence>
<dbReference type="OrthoDB" id="1809613at2"/>
<sequence length="182" mass="20623">MLDLLLFILLLAGFLIGLRRGFILQLIHMVGFIISFFLAYRYYEQLAPNLVLWVPYPAFDTDSSLSLIAESVNLEDSYYRIIAFAIIFFAAKIVMQLIGSMFDSVAQFPMLRPLNIAGGGLMGFIEMYIVLFVLIYIAAMIPMGIIQNTLADSWIAAMILEHTPVFSEQVKDWWLETQSSSS</sequence>
<dbReference type="BioCyc" id="JESP1508404:G14D9-11647-MONOMER"/>
<feature type="transmembrane region" description="Helical" evidence="5">
    <location>
        <begin position="114"/>
        <end position="139"/>
    </location>
</feature>
<dbReference type="PANTHER" id="PTHR37306">
    <property type="entry name" value="COLICIN V PRODUCTION PROTEIN"/>
    <property type="match status" value="1"/>
</dbReference>
<name>A0A0B5AT04_9BACL</name>
<reference evidence="6 7" key="1">
    <citation type="submission" date="2014-08" db="EMBL/GenBank/DDBJ databases">
        <title>Complete genome of a marine bacteria Jeotgalibacillus malaysiensis.</title>
        <authorList>
            <person name="Yaakop A.S."/>
            <person name="Chan K.-G."/>
            <person name="Goh K.M."/>
        </authorList>
    </citation>
    <scope>NUCLEOTIDE SEQUENCE [LARGE SCALE GENOMIC DNA]</scope>
    <source>
        <strain evidence="6 7">D5</strain>
    </source>
</reference>
<organism evidence="6 7">
    <name type="scientific">Jeotgalibacillus malaysiensis</name>
    <dbReference type="NCBI Taxonomy" id="1508404"/>
    <lineage>
        <taxon>Bacteria</taxon>
        <taxon>Bacillati</taxon>
        <taxon>Bacillota</taxon>
        <taxon>Bacilli</taxon>
        <taxon>Bacillales</taxon>
        <taxon>Caryophanaceae</taxon>
        <taxon>Jeotgalibacillus</taxon>
    </lineage>
</organism>
<evidence type="ECO:0000256" key="1">
    <source>
        <dbReference type="ARBA" id="ARBA00004141"/>
    </source>
</evidence>
<comment type="subcellular location">
    <subcellularLocation>
        <location evidence="1">Membrane</location>
        <topology evidence="1">Multi-pass membrane protein</topology>
    </subcellularLocation>
</comment>
<keyword evidence="7" id="KW-1185">Reference proteome</keyword>
<dbReference type="GO" id="GO:0009403">
    <property type="term" value="P:toxin biosynthetic process"/>
    <property type="evidence" value="ECO:0007669"/>
    <property type="project" value="InterPro"/>
</dbReference>
<evidence type="ECO:0000256" key="3">
    <source>
        <dbReference type="ARBA" id="ARBA00022989"/>
    </source>
</evidence>
<dbReference type="EMBL" id="CP009416">
    <property type="protein sequence ID" value="AJD91708.1"/>
    <property type="molecule type" value="Genomic_DNA"/>
</dbReference>
<keyword evidence="4 5" id="KW-0472">Membrane</keyword>